<evidence type="ECO:0000313" key="2">
    <source>
        <dbReference type="EMBL" id="MFD0788207.1"/>
    </source>
</evidence>
<dbReference type="Proteomes" id="UP001597053">
    <property type="component" value="Unassembled WGS sequence"/>
</dbReference>
<feature type="compositionally biased region" description="Polar residues" evidence="1">
    <location>
        <begin position="162"/>
        <end position="171"/>
    </location>
</feature>
<evidence type="ECO:0008006" key="4">
    <source>
        <dbReference type="Google" id="ProtNLM"/>
    </source>
</evidence>
<keyword evidence="3" id="KW-1185">Reference proteome</keyword>
<evidence type="ECO:0000256" key="1">
    <source>
        <dbReference type="SAM" id="MobiDB-lite"/>
    </source>
</evidence>
<proteinExistence type="predicted"/>
<evidence type="ECO:0000313" key="3">
    <source>
        <dbReference type="Proteomes" id="UP001597053"/>
    </source>
</evidence>
<organism evidence="2 3">
    <name type="scientific">Micromonospora azadirachtae</name>
    <dbReference type="NCBI Taxonomy" id="1970735"/>
    <lineage>
        <taxon>Bacteria</taxon>
        <taxon>Bacillati</taxon>
        <taxon>Actinomycetota</taxon>
        <taxon>Actinomycetes</taxon>
        <taxon>Micromonosporales</taxon>
        <taxon>Micromonosporaceae</taxon>
        <taxon>Micromonospora</taxon>
    </lineage>
</organism>
<dbReference type="PROSITE" id="PS51257">
    <property type="entry name" value="PROKAR_LIPOPROTEIN"/>
    <property type="match status" value="1"/>
</dbReference>
<comment type="caution">
    <text evidence="2">The sequence shown here is derived from an EMBL/GenBank/DDBJ whole genome shotgun (WGS) entry which is preliminary data.</text>
</comment>
<protein>
    <recommendedName>
        <fullName evidence="4">Lipoprotein</fullName>
    </recommendedName>
</protein>
<dbReference type="EMBL" id="JBHTHM010002584">
    <property type="protein sequence ID" value="MFD0788207.1"/>
    <property type="molecule type" value="Genomic_DNA"/>
</dbReference>
<feature type="non-terminal residue" evidence="2">
    <location>
        <position position="185"/>
    </location>
</feature>
<feature type="region of interest" description="Disordered" evidence="1">
    <location>
        <begin position="162"/>
        <end position="185"/>
    </location>
</feature>
<name>A0ABW3ABE4_9ACTN</name>
<gene>
    <name evidence="2" type="ORF">ACFQZ8_30210</name>
</gene>
<accession>A0ABW3ABE4</accession>
<sequence length="185" mass="19332">MTRGSGARKLASIVLTVVLLLTAGCTGASRSGPGDEDPWSEAALRYGLAPVPNPDVTFQPDVVIVGGGGRSIRSVTADGLTWRIDGKAEHADEVAVGKVMFVTGRSVGRVLHLERDGGDLLVTMGPVTLTEVIRDGTFVKTGLRLDNPVLYQAGEPLWANTDETATATPSPSGRFGRSVPLRAAP</sequence>
<reference evidence="3" key="1">
    <citation type="journal article" date="2019" name="Int. J. Syst. Evol. Microbiol.">
        <title>The Global Catalogue of Microorganisms (GCM) 10K type strain sequencing project: providing services to taxonomists for standard genome sequencing and annotation.</title>
        <authorList>
            <consortium name="The Broad Institute Genomics Platform"/>
            <consortium name="The Broad Institute Genome Sequencing Center for Infectious Disease"/>
            <person name="Wu L."/>
            <person name="Ma J."/>
        </authorList>
    </citation>
    <scope>NUCLEOTIDE SEQUENCE [LARGE SCALE GENOMIC DNA]</scope>
    <source>
        <strain evidence="3">JCM 32148</strain>
    </source>
</reference>